<feature type="region of interest" description="Disordered" evidence="8">
    <location>
        <begin position="1"/>
        <end position="32"/>
    </location>
</feature>
<evidence type="ECO:0000256" key="9">
    <source>
        <dbReference type="SAM" id="Phobius"/>
    </source>
</evidence>
<feature type="transmembrane region" description="Helical" evidence="9">
    <location>
        <begin position="237"/>
        <end position="259"/>
    </location>
</feature>
<protein>
    <recommendedName>
        <fullName evidence="10">Glycosyltransferase RgtA/B/C/D-like domain-containing protein</fullName>
    </recommendedName>
</protein>
<evidence type="ECO:0000256" key="7">
    <source>
        <dbReference type="ARBA" id="ARBA00023136"/>
    </source>
</evidence>
<feature type="domain" description="Glycosyltransferase RgtA/B/C/D-like" evidence="10">
    <location>
        <begin position="93"/>
        <end position="249"/>
    </location>
</feature>
<feature type="transmembrane region" description="Helical" evidence="9">
    <location>
        <begin position="147"/>
        <end position="165"/>
    </location>
</feature>
<feature type="transmembrane region" description="Helical" evidence="9">
    <location>
        <begin position="392"/>
        <end position="410"/>
    </location>
</feature>
<feature type="transmembrane region" description="Helical" evidence="9">
    <location>
        <begin position="352"/>
        <end position="372"/>
    </location>
</feature>
<dbReference type="InterPro" id="IPR050297">
    <property type="entry name" value="LipidA_mod_glycosyltrf_83"/>
</dbReference>
<feature type="transmembrane region" description="Helical" evidence="9">
    <location>
        <begin position="330"/>
        <end position="346"/>
    </location>
</feature>
<feature type="transmembrane region" description="Helical" evidence="9">
    <location>
        <begin position="38"/>
        <end position="57"/>
    </location>
</feature>
<keyword evidence="5 9" id="KW-0812">Transmembrane</keyword>
<dbReference type="Proteomes" id="UP001501295">
    <property type="component" value="Unassembled WGS sequence"/>
</dbReference>
<name>A0ABP8VS44_9MICO</name>
<evidence type="ECO:0000313" key="11">
    <source>
        <dbReference type="EMBL" id="GAA4670351.1"/>
    </source>
</evidence>
<gene>
    <name evidence="11" type="ORF">GCM10025780_12180</name>
</gene>
<feature type="transmembrane region" description="Helical" evidence="9">
    <location>
        <begin position="125"/>
        <end position="141"/>
    </location>
</feature>
<keyword evidence="12" id="KW-1185">Reference proteome</keyword>
<feature type="transmembrane region" description="Helical" evidence="9">
    <location>
        <begin position="195"/>
        <end position="225"/>
    </location>
</feature>
<evidence type="ECO:0000256" key="3">
    <source>
        <dbReference type="ARBA" id="ARBA00022676"/>
    </source>
</evidence>
<keyword evidence="6 9" id="KW-1133">Transmembrane helix</keyword>
<evidence type="ECO:0000313" key="12">
    <source>
        <dbReference type="Proteomes" id="UP001501295"/>
    </source>
</evidence>
<keyword evidence="3" id="KW-0328">Glycosyltransferase</keyword>
<keyword evidence="2" id="KW-1003">Cell membrane</keyword>
<feature type="compositionally biased region" description="Basic and acidic residues" evidence="8">
    <location>
        <begin position="19"/>
        <end position="30"/>
    </location>
</feature>
<keyword evidence="4" id="KW-0808">Transferase</keyword>
<dbReference type="RefSeq" id="WP_345374384.1">
    <property type="nucleotide sequence ID" value="NZ_BAABLM010000002.1"/>
</dbReference>
<accession>A0ABP8VS44</accession>
<comment type="caution">
    <text evidence="11">The sequence shown here is derived from an EMBL/GenBank/DDBJ whole genome shotgun (WGS) entry which is preliminary data.</text>
</comment>
<dbReference type="PANTHER" id="PTHR33908">
    <property type="entry name" value="MANNOSYLTRANSFERASE YKCB-RELATED"/>
    <property type="match status" value="1"/>
</dbReference>
<reference evidence="12" key="1">
    <citation type="journal article" date="2019" name="Int. J. Syst. Evol. Microbiol.">
        <title>The Global Catalogue of Microorganisms (GCM) 10K type strain sequencing project: providing services to taxonomists for standard genome sequencing and annotation.</title>
        <authorList>
            <consortium name="The Broad Institute Genomics Platform"/>
            <consortium name="The Broad Institute Genome Sequencing Center for Infectious Disease"/>
            <person name="Wu L."/>
            <person name="Ma J."/>
        </authorList>
    </citation>
    <scope>NUCLEOTIDE SEQUENCE [LARGE SCALE GENOMIC DNA]</scope>
    <source>
        <strain evidence="12">JCM 18956</strain>
    </source>
</reference>
<evidence type="ECO:0000256" key="2">
    <source>
        <dbReference type="ARBA" id="ARBA00022475"/>
    </source>
</evidence>
<evidence type="ECO:0000256" key="5">
    <source>
        <dbReference type="ARBA" id="ARBA00022692"/>
    </source>
</evidence>
<proteinExistence type="predicted"/>
<comment type="subcellular location">
    <subcellularLocation>
        <location evidence="1">Cell membrane</location>
        <topology evidence="1">Multi-pass membrane protein</topology>
    </subcellularLocation>
</comment>
<organism evidence="11 12">
    <name type="scientific">Frondihabitans cladoniiphilus</name>
    <dbReference type="NCBI Taxonomy" id="715785"/>
    <lineage>
        <taxon>Bacteria</taxon>
        <taxon>Bacillati</taxon>
        <taxon>Actinomycetota</taxon>
        <taxon>Actinomycetes</taxon>
        <taxon>Micrococcales</taxon>
        <taxon>Microbacteriaceae</taxon>
        <taxon>Frondihabitans</taxon>
    </lineage>
</organism>
<sequence length="663" mass="70868">MTTTTERPLVGPPASPITPDRHDDLREERTPSWGRRHGASLVWILPVMAIVATVQAWNMTGSPQRIDDEGTYTAQAWSILHLGSLTHYTYWYDHPPLGWIQIAGYTGLTGAFGRYSQAVMAGREAMLFFTVIAVALVWLLARRIGLSRPAAGIAALVFGISPLAIQFHRTVYLDNVATPWLLLAFLLALSRKNQLAGFIGSAFAFGVAVLSKETFLLALPFLAWVMIRNSEKSTRRYTLATSGAVLALVGGAYVVFAAVRGELVPGPGHTSLVSGLSFQLGTRTASGSIFDPQSLFFKVVDQWWNLDQVFIVLGLVSAVVGLFLKRTRPYAAIVVFAVAIMFRPNSYVPVPYVIMLLPFGALLIAGVADTAVKAYRARRAGKVGTTVSRVGATAWLVVTAVAIAAIVPLWTTQLRGFLKADLDAPMVSAESWVTDNVPKNSRLLVDDSMWVDLVKAGFARDNVVWFYKIDTDGAVEAQSPQGWKDSDYIVTTDSIRTSASGSPDVVKALANSTIVATFGTGTQMVDVRRIHPQGSAAYAATAKAEQAARATAGAQLATNPNLIASTQVKKALAAGQADSRMLVVLGQLLGTGSVTVSDFSALPGEQNDPFRRLVIRQSSGEPGSQLVSWLGALGSTYAPSTVTPTSQGTVVLFPASEPAGLLG</sequence>
<dbReference type="InterPro" id="IPR038731">
    <property type="entry name" value="RgtA/B/C-like"/>
</dbReference>
<evidence type="ECO:0000256" key="8">
    <source>
        <dbReference type="SAM" id="MobiDB-lite"/>
    </source>
</evidence>
<evidence type="ECO:0000256" key="6">
    <source>
        <dbReference type="ARBA" id="ARBA00022989"/>
    </source>
</evidence>
<evidence type="ECO:0000259" key="10">
    <source>
        <dbReference type="Pfam" id="PF13231"/>
    </source>
</evidence>
<feature type="transmembrane region" description="Helical" evidence="9">
    <location>
        <begin position="303"/>
        <end position="323"/>
    </location>
</feature>
<dbReference type="PANTHER" id="PTHR33908:SF11">
    <property type="entry name" value="MEMBRANE PROTEIN"/>
    <property type="match status" value="1"/>
</dbReference>
<evidence type="ECO:0000256" key="4">
    <source>
        <dbReference type="ARBA" id="ARBA00022679"/>
    </source>
</evidence>
<evidence type="ECO:0000256" key="1">
    <source>
        <dbReference type="ARBA" id="ARBA00004651"/>
    </source>
</evidence>
<keyword evidence="7 9" id="KW-0472">Membrane</keyword>
<dbReference type="Pfam" id="PF13231">
    <property type="entry name" value="PMT_2"/>
    <property type="match status" value="1"/>
</dbReference>
<dbReference type="EMBL" id="BAABLM010000002">
    <property type="protein sequence ID" value="GAA4670351.1"/>
    <property type="molecule type" value="Genomic_DNA"/>
</dbReference>